<feature type="compositionally biased region" description="Polar residues" evidence="1">
    <location>
        <begin position="459"/>
        <end position="469"/>
    </location>
</feature>
<dbReference type="GO" id="GO:0005739">
    <property type="term" value="C:mitochondrion"/>
    <property type="evidence" value="ECO:0007669"/>
    <property type="project" value="TreeGrafter"/>
</dbReference>
<comment type="caution">
    <text evidence="2">The sequence shown here is derived from an EMBL/GenBank/DDBJ whole genome shotgun (WGS) entry which is preliminary data.</text>
</comment>
<dbReference type="GO" id="GO:0006783">
    <property type="term" value="P:heme biosynthetic process"/>
    <property type="evidence" value="ECO:0007669"/>
    <property type="project" value="InterPro"/>
</dbReference>
<evidence type="ECO:0000313" key="2">
    <source>
        <dbReference type="EMBL" id="KAG5558388.1"/>
    </source>
</evidence>
<dbReference type="AlphaFoldDB" id="A0AAV6KZY2"/>
<evidence type="ECO:0000313" key="3">
    <source>
        <dbReference type="Proteomes" id="UP000823749"/>
    </source>
</evidence>
<name>A0AAV6KZY2_9ERIC</name>
<organism evidence="2 3">
    <name type="scientific">Rhododendron griersonianum</name>
    <dbReference type="NCBI Taxonomy" id="479676"/>
    <lineage>
        <taxon>Eukaryota</taxon>
        <taxon>Viridiplantae</taxon>
        <taxon>Streptophyta</taxon>
        <taxon>Embryophyta</taxon>
        <taxon>Tracheophyta</taxon>
        <taxon>Spermatophyta</taxon>
        <taxon>Magnoliopsida</taxon>
        <taxon>eudicotyledons</taxon>
        <taxon>Gunneridae</taxon>
        <taxon>Pentapetalae</taxon>
        <taxon>asterids</taxon>
        <taxon>Ericales</taxon>
        <taxon>Ericaceae</taxon>
        <taxon>Ericoideae</taxon>
        <taxon>Rhodoreae</taxon>
        <taxon>Rhododendron</taxon>
    </lineage>
</organism>
<sequence>MAASVGSELQVAAPVGSELQVAAPVGSELQMAALTPPQNIDCEEDCVVDEIAPEKDIQVQKLIKEIKENYPDAEVLENAVHRMNKAFLQSPNSYIKRLKNRTGRKTTQTAEYHYTLLTKQPRKAAELNVQTFQDYEAPIAKQQTTNVEHEEHSNDQENEKNVIDFIPEQYRDMVRIILEDGSSIRVWAAEDLECFVFDDDFRVLVLDEALTTGANQIANDINTIMVEGTVQITNKVRVVTHTPQQHPEYVDCGVIVCYLMNRISRNKEIDPNLSREQCTRFRAKMAVKLLTNKPRSWSLENNEDAKRNLSGRSFCSLEVCTYPGLESESKSPAHAAEERFGVLLLLNLGGPDTLNDVKPFGFNLFADLVIALRNTLESKETPVHVYVAMRYWHPFTEEAVQQAKDNDDKDYEDDDDDDEDDNVEEDDDDNDENDDNEDDEDDGDEDEDDGDEDKGTNDMHYQQVITNGHKSPLPSPLANL</sequence>
<dbReference type="GO" id="GO:0004325">
    <property type="term" value="F:ferrochelatase activity"/>
    <property type="evidence" value="ECO:0007669"/>
    <property type="project" value="InterPro"/>
</dbReference>
<accession>A0AAV6KZY2</accession>
<feature type="compositionally biased region" description="Acidic residues" evidence="1">
    <location>
        <begin position="408"/>
        <end position="452"/>
    </location>
</feature>
<reference evidence="2" key="1">
    <citation type="submission" date="2020-08" db="EMBL/GenBank/DDBJ databases">
        <title>Plant Genome Project.</title>
        <authorList>
            <person name="Zhang R.-G."/>
        </authorList>
    </citation>
    <scope>NUCLEOTIDE SEQUENCE</scope>
    <source>
        <strain evidence="2">WSP0</strain>
        <tissue evidence="2">Leaf</tissue>
    </source>
</reference>
<dbReference type="SUPFAM" id="SSF53800">
    <property type="entry name" value="Chelatase"/>
    <property type="match status" value="1"/>
</dbReference>
<evidence type="ECO:0008006" key="4">
    <source>
        <dbReference type="Google" id="ProtNLM"/>
    </source>
</evidence>
<dbReference type="PANTHER" id="PTHR11108:SF4">
    <property type="entry name" value="FERROCHELATASE-1, CHLOROPLASTIC_MITOCHONDRIAL"/>
    <property type="match status" value="1"/>
</dbReference>
<dbReference type="Proteomes" id="UP000823749">
    <property type="component" value="Chromosome 3"/>
</dbReference>
<proteinExistence type="predicted"/>
<dbReference type="Gene3D" id="3.40.395.10">
    <property type="entry name" value="Adenoviral Proteinase, Chain A"/>
    <property type="match status" value="1"/>
</dbReference>
<evidence type="ECO:0000256" key="1">
    <source>
        <dbReference type="SAM" id="MobiDB-lite"/>
    </source>
</evidence>
<protein>
    <recommendedName>
        <fullName evidence="4">Ubiquitin-like protease family profile domain-containing protein</fullName>
    </recommendedName>
</protein>
<keyword evidence="3" id="KW-1185">Reference proteome</keyword>
<dbReference type="EMBL" id="JACTNZ010000003">
    <property type="protein sequence ID" value="KAG5558388.1"/>
    <property type="molecule type" value="Genomic_DNA"/>
</dbReference>
<dbReference type="InterPro" id="IPR016024">
    <property type="entry name" value="ARM-type_fold"/>
</dbReference>
<dbReference type="Gene3D" id="3.40.50.1400">
    <property type="match status" value="1"/>
</dbReference>
<gene>
    <name evidence="2" type="ORF">RHGRI_008345</name>
</gene>
<feature type="region of interest" description="Disordered" evidence="1">
    <location>
        <begin position="400"/>
        <end position="480"/>
    </location>
</feature>
<dbReference type="SUPFAM" id="SSF48371">
    <property type="entry name" value="ARM repeat"/>
    <property type="match status" value="1"/>
</dbReference>
<dbReference type="PANTHER" id="PTHR11108">
    <property type="entry name" value="FERROCHELATASE"/>
    <property type="match status" value="1"/>
</dbReference>
<dbReference type="InterPro" id="IPR001015">
    <property type="entry name" value="Ferrochelatase"/>
</dbReference>